<dbReference type="NCBIfam" id="TIGR03570">
    <property type="entry name" value="NeuD_NnaD"/>
    <property type="match status" value="1"/>
</dbReference>
<dbReference type="InterPro" id="IPR041561">
    <property type="entry name" value="PglD_N"/>
</dbReference>
<evidence type="ECO:0000313" key="3">
    <source>
        <dbReference type="EMBL" id="WFN55570.1"/>
    </source>
</evidence>
<dbReference type="InterPro" id="IPR020019">
    <property type="entry name" value="AcTrfase_PglD-like"/>
</dbReference>
<dbReference type="Gene3D" id="3.40.50.20">
    <property type="match status" value="1"/>
</dbReference>
<keyword evidence="4" id="KW-1185">Reference proteome</keyword>
<gene>
    <name evidence="3" type="ORF">O1Q98_18625</name>
</gene>
<feature type="domain" description="PglD N-terminal" evidence="2">
    <location>
        <begin position="2"/>
        <end position="80"/>
    </location>
</feature>
<dbReference type="Pfam" id="PF17836">
    <property type="entry name" value="PglD_N"/>
    <property type="match status" value="1"/>
</dbReference>
<dbReference type="CDD" id="cd03360">
    <property type="entry name" value="LbH_AT_putative"/>
    <property type="match status" value="1"/>
</dbReference>
<sequence>MKLGIYGAGGLGREALLLAQCINDVNKRWDEIFFIDDINYDRILNGHRVFSSTTIPHDISFTAEIVIAVGEPILREKFKNNISHLSIPLATLIHPSVFVPENTVIKEGCIINEGVFLSCDVYIGANVCIQQMSRISHDCSIHENTVLASGVCLAGGCNVGKRVFIGMGVMVRERRKIGDFSVIGMGSVVVSDLPDKIIAFGSPARVVKENDVSIFDS</sequence>
<accession>A0ABY8G6M1</accession>
<dbReference type="Proteomes" id="UP001219630">
    <property type="component" value="Chromosome"/>
</dbReference>
<dbReference type="PANTHER" id="PTHR43300:SF7">
    <property type="entry name" value="UDP-N-ACETYLBACILLOSAMINE N-ACETYLTRANSFERASE"/>
    <property type="match status" value="1"/>
</dbReference>
<dbReference type="RefSeq" id="WP_125258957.1">
    <property type="nucleotide sequence ID" value="NZ_CP114280.1"/>
</dbReference>
<dbReference type="InterPro" id="IPR050179">
    <property type="entry name" value="Trans_hexapeptide_repeat"/>
</dbReference>
<name>A0ABY8G6M1_9GAMM</name>
<comment type="similarity">
    <text evidence="1">Belongs to the transferase hexapeptide repeat family.</text>
</comment>
<dbReference type="SUPFAM" id="SSF51161">
    <property type="entry name" value="Trimeric LpxA-like enzymes"/>
    <property type="match status" value="1"/>
</dbReference>
<dbReference type="Gene3D" id="2.160.10.10">
    <property type="entry name" value="Hexapeptide repeat proteins"/>
    <property type="match status" value="1"/>
</dbReference>
<dbReference type="EMBL" id="CP114280">
    <property type="protein sequence ID" value="WFN55570.1"/>
    <property type="molecule type" value="Genomic_DNA"/>
</dbReference>
<proteinExistence type="inferred from homology"/>
<dbReference type="PANTHER" id="PTHR43300">
    <property type="entry name" value="ACETYLTRANSFERASE"/>
    <property type="match status" value="1"/>
</dbReference>
<protein>
    <submittedName>
        <fullName evidence="3">Acetyltransferase</fullName>
    </submittedName>
</protein>
<organism evidence="3 4">
    <name type="scientific">Dickeya lacustris</name>
    <dbReference type="NCBI Taxonomy" id="2259638"/>
    <lineage>
        <taxon>Bacteria</taxon>
        <taxon>Pseudomonadati</taxon>
        <taxon>Pseudomonadota</taxon>
        <taxon>Gammaproteobacteria</taxon>
        <taxon>Enterobacterales</taxon>
        <taxon>Pectobacteriaceae</taxon>
        <taxon>Dickeya</taxon>
    </lineage>
</organism>
<evidence type="ECO:0000259" key="2">
    <source>
        <dbReference type="Pfam" id="PF17836"/>
    </source>
</evidence>
<dbReference type="InterPro" id="IPR011004">
    <property type="entry name" value="Trimer_LpxA-like_sf"/>
</dbReference>
<evidence type="ECO:0000256" key="1">
    <source>
        <dbReference type="ARBA" id="ARBA00007274"/>
    </source>
</evidence>
<reference evidence="3 4" key="1">
    <citation type="submission" date="2022-12" db="EMBL/GenBank/DDBJ databases">
        <title>Complete genome sequencing of Dickeya lacustris type strain LMG30899.</title>
        <authorList>
            <person name="Dobhal S."/>
            <person name="Arizala D."/>
            <person name="Arif M."/>
        </authorList>
    </citation>
    <scope>NUCLEOTIDE SEQUENCE [LARGE SCALE GENOMIC DNA]</scope>
    <source>
        <strain evidence="3 4">LMG30899</strain>
    </source>
</reference>
<evidence type="ECO:0000313" key="4">
    <source>
        <dbReference type="Proteomes" id="UP001219630"/>
    </source>
</evidence>